<dbReference type="SUPFAM" id="SSF102705">
    <property type="entry name" value="NIF3 (NGG1p interacting factor 3)-like"/>
    <property type="match status" value="1"/>
</dbReference>
<dbReference type="AlphaFoldDB" id="L8GJJ9"/>
<dbReference type="EMBL" id="KB008103">
    <property type="protein sequence ID" value="ELR13004.1"/>
    <property type="molecule type" value="Genomic_DNA"/>
</dbReference>
<sequence length="202" mass="22058">MELGKLVEVLKSLAPVELAGSWDNVGLLLQPSQRKDVSLIVLTIDLTEQVLDEIIRIKKEKGTEGTTMIVSYHPPIFQSMKRLTQADVKQRIVIRCIENQCAIYSPHSALDSVAGGINDWLAEGLGEGHSEVLQSLSFPKDSNYTHKVVVYVPEDCVDTMRSALADIGVGAIGAYKQCAFYNPGVGSWFATDASNPEPDLDP</sequence>
<dbReference type="GO" id="GO:0046872">
    <property type="term" value="F:metal ion binding"/>
    <property type="evidence" value="ECO:0007669"/>
    <property type="project" value="UniProtKB-KW"/>
</dbReference>
<dbReference type="OrthoDB" id="3345469at2759"/>
<dbReference type="Pfam" id="PF01784">
    <property type="entry name" value="DUF34_NIF3"/>
    <property type="match status" value="1"/>
</dbReference>
<evidence type="ECO:0000313" key="4">
    <source>
        <dbReference type="Proteomes" id="UP000011083"/>
    </source>
</evidence>
<dbReference type="Proteomes" id="UP000011083">
    <property type="component" value="Unassembled WGS sequence"/>
</dbReference>
<proteinExistence type="inferred from homology"/>
<dbReference type="FunFam" id="3.40.1390.30:FF:000001">
    <property type="entry name" value="GTP cyclohydrolase 1 type 2"/>
    <property type="match status" value="1"/>
</dbReference>
<dbReference type="InterPro" id="IPR015867">
    <property type="entry name" value="N-reg_PII/ATP_PRibTrfase_C"/>
</dbReference>
<dbReference type="STRING" id="1257118.L8GJJ9"/>
<evidence type="ECO:0000256" key="2">
    <source>
        <dbReference type="PIRSR" id="PIRSR602678-1"/>
    </source>
</evidence>
<feature type="binding site" evidence="2">
    <location>
        <position position="73"/>
    </location>
    <ligand>
        <name>a divalent metal cation</name>
        <dbReference type="ChEBI" id="CHEBI:60240"/>
        <label>1</label>
    </ligand>
</feature>
<keyword evidence="2" id="KW-0479">Metal-binding</keyword>
<dbReference type="Gene3D" id="3.40.1390.30">
    <property type="entry name" value="NIF3 (NGG1p interacting factor 3)-like"/>
    <property type="match status" value="1"/>
</dbReference>
<dbReference type="Gene3D" id="3.30.70.120">
    <property type="match status" value="1"/>
</dbReference>
<comment type="similarity">
    <text evidence="1">Belongs to the GTP cyclohydrolase I type 2/NIF3 family.</text>
</comment>
<dbReference type="GeneID" id="14913154"/>
<name>L8GJJ9_ACACF</name>
<evidence type="ECO:0000313" key="3">
    <source>
        <dbReference type="EMBL" id="ELR13004.1"/>
    </source>
</evidence>
<accession>L8GJJ9</accession>
<reference evidence="3 4" key="1">
    <citation type="journal article" date="2013" name="Genome Biol.">
        <title>Genome of Acanthamoeba castellanii highlights extensive lateral gene transfer and early evolution of tyrosine kinase signaling.</title>
        <authorList>
            <person name="Clarke M."/>
            <person name="Lohan A.J."/>
            <person name="Liu B."/>
            <person name="Lagkouvardos I."/>
            <person name="Roy S."/>
            <person name="Zafar N."/>
            <person name="Bertelli C."/>
            <person name="Schilde C."/>
            <person name="Kianianmomeni A."/>
            <person name="Burglin T.R."/>
            <person name="Frech C."/>
            <person name="Turcotte B."/>
            <person name="Kopec K.O."/>
            <person name="Synnott J.M."/>
            <person name="Choo C."/>
            <person name="Paponov I."/>
            <person name="Finkler A."/>
            <person name="Soon Heng Tan C."/>
            <person name="Hutchins A.P."/>
            <person name="Weinmeier T."/>
            <person name="Rattei T."/>
            <person name="Chu J.S."/>
            <person name="Gimenez G."/>
            <person name="Irimia M."/>
            <person name="Rigden D.J."/>
            <person name="Fitzpatrick D.A."/>
            <person name="Lorenzo-Morales J."/>
            <person name="Bateman A."/>
            <person name="Chiu C.H."/>
            <person name="Tang P."/>
            <person name="Hegemann P."/>
            <person name="Fromm H."/>
            <person name="Raoult D."/>
            <person name="Greub G."/>
            <person name="Miranda-Saavedra D."/>
            <person name="Chen N."/>
            <person name="Nash P."/>
            <person name="Ginger M.L."/>
            <person name="Horn M."/>
            <person name="Schaap P."/>
            <person name="Caler L."/>
            <person name="Loftus B."/>
        </authorList>
    </citation>
    <scope>NUCLEOTIDE SEQUENCE [LARGE SCALE GENOMIC DNA]</scope>
    <source>
        <strain evidence="3 4">Neff</strain>
    </source>
</reference>
<dbReference type="InterPro" id="IPR002678">
    <property type="entry name" value="DUF34/NIF3"/>
</dbReference>
<dbReference type="RefSeq" id="XP_004335017.1">
    <property type="nucleotide sequence ID" value="XM_004334969.1"/>
</dbReference>
<dbReference type="InterPro" id="IPR036069">
    <property type="entry name" value="DUF34/NIF3_sf"/>
</dbReference>
<evidence type="ECO:0000256" key="1">
    <source>
        <dbReference type="ARBA" id="ARBA00006964"/>
    </source>
</evidence>
<protein>
    <submittedName>
        <fullName evidence="3">NIF3 (NGG1p interacting factor 3) domain containing protein</fullName>
    </submittedName>
</protein>
<dbReference type="PANTHER" id="PTHR13799">
    <property type="entry name" value="NGG1 INTERACTING FACTOR 3"/>
    <property type="match status" value="1"/>
</dbReference>
<dbReference type="GO" id="GO:0005739">
    <property type="term" value="C:mitochondrion"/>
    <property type="evidence" value="ECO:0007669"/>
    <property type="project" value="TreeGrafter"/>
</dbReference>
<dbReference type="VEuPathDB" id="AmoebaDB:ACA1_096760"/>
<gene>
    <name evidence="3" type="ORF">ACA1_096760</name>
</gene>
<organism evidence="3 4">
    <name type="scientific">Acanthamoeba castellanii (strain ATCC 30010 / Neff)</name>
    <dbReference type="NCBI Taxonomy" id="1257118"/>
    <lineage>
        <taxon>Eukaryota</taxon>
        <taxon>Amoebozoa</taxon>
        <taxon>Discosea</taxon>
        <taxon>Longamoebia</taxon>
        <taxon>Centramoebida</taxon>
        <taxon>Acanthamoebidae</taxon>
        <taxon>Acanthamoeba</taxon>
    </lineage>
</organism>
<dbReference type="KEGG" id="acan:ACA1_096760"/>
<dbReference type="PANTHER" id="PTHR13799:SF13">
    <property type="entry name" value="NIF3-LIKE PROTEIN 1"/>
    <property type="match status" value="1"/>
</dbReference>
<feature type="binding site" evidence="2">
    <location>
        <position position="111"/>
    </location>
    <ligand>
        <name>a divalent metal cation</name>
        <dbReference type="ChEBI" id="CHEBI:60240"/>
        <label>1</label>
    </ligand>
</feature>
<keyword evidence="4" id="KW-1185">Reference proteome</keyword>